<evidence type="ECO:0000313" key="2">
    <source>
        <dbReference type="EMBL" id="ATQ70476.1"/>
    </source>
</evidence>
<protein>
    <submittedName>
        <fullName evidence="2">Antibiotic biosynthesis monooxygenase</fullName>
    </submittedName>
</protein>
<organism evidence="2 3">
    <name type="scientific">Methylosinus trichosporium (strain ATCC 35070 / NCIMB 11131 / UNIQEM 75 / OB3b)</name>
    <dbReference type="NCBI Taxonomy" id="595536"/>
    <lineage>
        <taxon>Bacteria</taxon>
        <taxon>Pseudomonadati</taxon>
        <taxon>Pseudomonadota</taxon>
        <taxon>Alphaproteobacteria</taxon>
        <taxon>Hyphomicrobiales</taxon>
        <taxon>Methylocystaceae</taxon>
        <taxon>Methylosinus</taxon>
    </lineage>
</organism>
<dbReference type="PROSITE" id="PS51725">
    <property type="entry name" value="ABM"/>
    <property type="match status" value="1"/>
</dbReference>
<dbReference type="GO" id="GO:0005829">
    <property type="term" value="C:cytosol"/>
    <property type="evidence" value="ECO:0007669"/>
    <property type="project" value="TreeGrafter"/>
</dbReference>
<reference evidence="3" key="1">
    <citation type="submission" date="2017-10" db="EMBL/GenBank/DDBJ databases">
        <title>Completed PacBio SMRT sequence of Methylosinus trichosporium OB3b reveals presence of a third large plasmid.</title>
        <authorList>
            <person name="Charles T.C."/>
            <person name="Lynch M.D.J."/>
            <person name="Heil J.R."/>
            <person name="Cheng J."/>
        </authorList>
    </citation>
    <scope>NUCLEOTIDE SEQUENCE [LARGE SCALE GENOMIC DNA]</scope>
    <source>
        <strain evidence="3">OB3b</strain>
    </source>
</reference>
<name>A0A2D2D669_METT3</name>
<dbReference type="Proteomes" id="UP000230709">
    <property type="component" value="Chromosome"/>
</dbReference>
<dbReference type="Pfam" id="PF03992">
    <property type="entry name" value="ABM"/>
    <property type="match status" value="1"/>
</dbReference>
<dbReference type="PANTHER" id="PTHR33336">
    <property type="entry name" value="QUINOL MONOOXYGENASE YGIN-RELATED"/>
    <property type="match status" value="1"/>
</dbReference>
<keyword evidence="2" id="KW-0503">Monooxygenase</keyword>
<dbReference type="InterPro" id="IPR050744">
    <property type="entry name" value="AI-2_Isomerase_LsrG"/>
</dbReference>
<feature type="domain" description="ABM" evidence="1">
    <location>
        <begin position="24"/>
        <end position="117"/>
    </location>
</feature>
<evidence type="ECO:0000313" key="3">
    <source>
        <dbReference type="Proteomes" id="UP000230709"/>
    </source>
</evidence>
<dbReference type="PANTHER" id="PTHR33336:SF3">
    <property type="entry name" value="ABM DOMAIN-CONTAINING PROTEIN"/>
    <property type="match status" value="1"/>
</dbReference>
<keyword evidence="3" id="KW-1185">Reference proteome</keyword>
<gene>
    <name evidence="2" type="ORF">CQW49_18330</name>
</gene>
<dbReference type="Gene3D" id="3.30.70.100">
    <property type="match status" value="1"/>
</dbReference>
<sequence length="117" mass="12735">MTGGALRMRVALLATDEGSKTMAVKIIALLTARPDKSEALQALLTGMIAPSRAEPGNLRYDLWRDQTDPARFVLDELYTSSEAVAAHRETPHFRAYLAAINDLAERTALALDPVQLG</sequence>
<dbReference type="InterPro" id="IPR007138">
    <property type="entry name" value="ABM_dom"/>
</dbReference>
<dbReference type="EMBL" id="CP023737">
    <property type="protein sequence ID" value="ATQ70476.1"/>
    <property type="molecule type" value="Genomic_DNA"/>
</dbReference>
<dbReference type="GO" id="GO:0004497">
    <property type="term" value="F:monooxygenase activity"/>
    <property type="evidence" value="ECO:0007669"/>
    <property type="project" value="UniProtKB-KW"/>
</dbReference>
<proteinExistence type="predicted"/>
<dbReference type="KEGG" id="mtw:CQW49_18330"/>
<accession>A0A2D2D669</accession>
<dbReference type="STRING" id="595536.GCA_000178815_01516"/>
<dbReference type="AlphaFoldDB" id="A0A2D2D669"/>
<evidence type="ECO:0000259" key="1">
    <source>
        <dbReference type="PROSITE" id="PS51725"/>
    </source>
</evidence>
<dbReference type="SUPFAM" id="SSF54909">
    <property type="entry name" value="Dimeric alpha+beta barrel"/>
    <property type="match status" value="1"/>
</dbReference>
<dbReference type="InterPro" id="IPR011008">
    <property type="entry name" value="Dimeric_a/b-barrel"/>
</dbReference>
<keyword evidence="2" id="KW-0560">Oxidoreductase</keyword>